<name>A0A8B6BFJ7_MYTGA</name>
<protein>
    <recommendedName>
        <fullName evidence="3">Peptidase S1 domain-containing protein</fullName>
    </recommendedName>
</protein>
<dbReference type="EMBL" id="UYJE01000088">
    <property type="protein sequence ID" value="VDH90011.1"/>
    <property type="molecule type" value="Genomic_DNA"/>
</dbReference>
<evidence type="ECO:0000313" key="1">
    <source>
        <dbReference type="EMBL" id="VDH90011.1"/>
    </source>
</evidence>
<accession>A0A8B6BFJ7</accession>
<keyword evidence="2" id="KW-1185">Reference proteome</keyword>
<evidence type="ECO:0008006" key="3">
    <source>
        <dbReference type="Google" id="ProtNLM"/>
    </source>
</evidence>
<dbReference type="AlphaFoldDB" id="A0A8B6BFJ7"/>
<dbReference type="Proteomes" id="UP000596742">
    <property type="component" value="Unassembled WGS sequence"/>
</dbReference>
<proteinExistence type="predicted"/>
<gene>
    <name evidence="1" type="ORF">MGAL_10B041327</name>
</gene>
<sequence>MENAESIQKYLRQFNADISRLEICEFHEIVIAKHAFKSGNKIKLCINSEEHYGTASFPMKDKHSQYYCATCKHVTVSSEFEIETDDGITLPACEYYESKDLDFSLLKLQNLQKNNIFCRHGIRTEEDCFVSGEILDNDILPNEGHVVYKWGATTGLTEGHYKGIICTKKIENEKYDIETFIIEGNSGDFSKPGDSGALVCMKPDSNVFTRYMAAFVLIGELNGFDGMIYTNMHACYRVSVPLMEMEKNNLCSNIKPCF</sequence>
<organism evidence="1 2">
    <name type="scientific">Mytilus galloprovincialis</name>
    <name type="common">Mediterranean mussel</name>
    <dbReference type="NCBI Taxonomy" id="29158"/>
    <lineage>
        <taxon>Eukaryota</taxon>
        <taxon>Metazoa</taxon>
        <taxon>Spiralia</taxon>
        <taxon>Lophotrochozoa</taxon>
        <taxon>Mollusca</taxon>
        <taxon>Bivalvia</taxon>
        <taxon>Autobranchia</taxon>
        <taxon>Pteriomorphia</taxon>
        <taxon>Mytilida</taxon>
        <taxon>Mytiloidea</taxon>
        <taxon>Mytilidae</taxon>
        <taxon>Mytilinae</taxon>
        <taxon>Mytilus</taxon>
    </lineage>
</organism>
<dbReference type="InterPro" id="IPR012985">
    <property type="entry name" value="Peptidase_S64_Ssy5"/>
</dbReference>
<dbReference type="InterPro" id="IPR009003">
    <property type="entry name" value="Peptidase_S1_PA"/>
</dbReference>
<dbReference type="OrthoDB" id="6159959at2759"/>
<comment type="caution">
    <text evidence="1">The sequence shown here is derived from an EMBL/GenBank/DDBJ whole genome shotgun (WGS) entry which is preliminary data.</text>
</comment>
<dbReference type="Pfam" id="PF08192">
    <property type="entry name" value="Peptidase_S64"/>
    <property type="match status" value="1"/>
</dbReference>
<reference evidence="1" key="1">
    <citation type="submission" date="2018-11" db="EMBL/GenBank/DDBJ databases">
        <authorList>
            <person name="Alioto T."/>
            <person name="Alioto T."/>
        </authorList>
    </citation>
    <scope>NUCLEOTIDE SEQUENCE</scope>
</reference>
<evidence type="ECO:0000313" key="2">
    <source>
        <dbReference type="Proteomes" id="UP000596742"/>
    </source>
</evidence>
<dbReference type="SUPFAM" id="SSF50494">
    <property type="entry name" value="Trypsin-like serine proteases"/>
    <property type="match status" value="1"/>
</dbReference>